<dbReference type="AlphaFoldDB" id="A0A1H7XTV4"/>
<sequence length="55" mass="6032">MKNLKKLPKKELKTILGGRPPLGCNDWNQAQGCCRSWDPGYCGNTTCPDSPPPLC</sequence>
<evidence type="ECO:0008006" key="3">
    <source>
        <dbReference type="Google" id="ProtNLM"/>
    </source>
</evidence>
<dbReference type="EMBL" id="FOBV01000002">
    <property type="protein sequence ID" value="SEM36419.1"/>
    <property type="molecule type" value="Genomic_DNA"/>
</dbReference>
<dbReference type="Proteomes" id="UP000199450">
    <property type="component" value="Unassembled WGS sequence"/>
</dbReference>
<accession>A0A1H7XTV4</accession>
<gene>
    <name evidence="1" type="ORF">SAMN05421856_102628</name>
</gene>
<proteinExistence type="predicted"/>
<evidence type="ECO:0000313" key="1">
    <source>
        <dbReference type="EMBL" id="SEM36419.1"/>
    </source>
</evidence>
<keyword evidence="2" id="KW-1185">Reference proteome</keyword>
<dbReference type="InterPro" id="IPR058074">
    <property type="entry name" value="Bacteriocin-like"/>
</dbReference>
<name>A0A1H7XTV4_9FLAO</name>
<dbReference type="NCBIfam" id="NF047798">
    <property type="entry name" value="leader_Chryseo"/>
    <property type="match status" value="1"/>
</dbReference>
<protein>
    <recommendedName>
        <fullName evidence="3">Bacteriocin-type signal sequence-containing protein</fullName>
    </recommendedName>
</protein>
<organism evidence="1 2">
    <name type="scientific">Chryseobacterium taichungense</name>
    <dbReference type="NCBI Taxonomy" id="295069"/>
    <lineage>
        <taxon>Bacteria</taxon>
        <taxon>Pseudomonadati</taxon>
        <taxon>Bacteroidota</taxon>
        <taxon>Flavobacteriia</taxon>
        <taxon>Flavobacteriales</taxon>
        <taxon>Weeksellaceae</taxon>
        <taxon>Chryseobacterium group</taxon>
        <taxon>Chryseobacterium</taxon>
    </lineage>
</organism>
<dbReference type="STRING" id="295069.SAMN05421856_102628"/>
<evidence type="ECO:0000313" key="2">
    <source>
        <dbReference type="Proteomes" id="UP000199450"/>
    </source>
</evidence>
<dbReference type="RefSeq" id="WP_177175247.1">
    <property type="nucleotide sequence ID" value="NZ_FOBV01000002.1"/>
</dbReference>
<reference evidence="2" key="1">
    <citation type="submission" date="2016-10" db="EMBL/GenBank/DDBJ databases">
        <authorList>
            <person name="Varghese N."/>
            <person name="Submissions S."/>
        </authorList>
    </citation>
    <scope>NUCLEOTIDE SEQUENCE [LARGE SCALE GENOMIC DNA]</scope>
    <source>
        <strain evidence="2">DSM 17453</strain>
    </source>
</reference>